<dbReference type="SUPFAM" id="SSF55248">
    <property type="entry name" value="PCD-like"/>
    <property type="match status" value="1"/>
</dbReference>
<dbReference type="Gene3D" id="3.30.1360.20">
    <property type="entry name" value="Transcriptional coactivator/pterin dehydratase"/>
    <property type="match status" value="1"/>
</dbReference>
<dbReference type="PANTHER" id="PTHR12599:SF0">
    <property type="entry name" value="PTERIN-4-ALPHA-CARBINOLAMINE DEHYDRATASE"/>
    <property type="match status" value="1"/>
</dbReference>
<reference evidence="6" key="1">
    <citation type="journal article" date="2019" name="J. Bacteriol.">
        <title>A Mutagenic Screen Identifies a TonB-Dependent Receptor Required for the Lanthanide Metal Switch in the Type I Methanotroph 'Methylotuvimicrobium buryatense' 5GB1C.</title>
        <authorList>
            <person name="Groom J.D."/>
            <person name="Ford S.M."/>
            <person name="Pesesky M.W."/>
            <person name="Lidstrom M.E."/>
        </authorList>
    </citation>
    <scope>NUCLEOTIDE SEQUENCE [LARGE SCALE GENOMIC DNA]</scope>
    <source>
        <strain evidence="6">5GB1C</strain>
    </source>
</reference>
<evidence type="ECO:0000256" key="2">
    <source>
        <dbReference type="ARBA" id="ARBA00006472"/>
    </source>
</evidence>
<evidence type="ECO:0000256" key="4">
    <source>
        <dbReference type="ARBA" id="ARBA00023239"/>
    </source>
</evidence>
<protein>
    <recommendedName>
        <fullName evidence="3">4a-hydroxytetrahydrobiopterin dehydratase</fullName>
        <ecNumber evidence="3">4.2.1.96</ecNumber>
    </recommendedName>
</protein>
<dbReference type="OrthoDB" id="9794987at2"/>
<proteinExistence type="inferred from homology"/>
<comment type="catalytic activity">
    <reaction evidence="1">
        <text>(4aS,6R)-4a-hydroxy-L-erythro-5,6,7,8-tetrahydrobiopterin = (6R)-L-erythro-6,7-dihydrobiopterin + H2O</text>
        <dbReference type="Rhea" id="RHEA:11920"/>
        <dbReference type="ChEBI" id="CHEBI:15377"/>
        <dbReference type="ChEBI" id="CHEBI:15642"/>
        <dbReference type="ChEBI" id="CHEBI:43120"/>
        <dbReference type="EC" id="4.2.1.96"/>
    </reaction>
</comment>
<evidence type="ECO:0000313" key="6">
    <source>
        <dbReference type="Proteomes" id="UP000305881"/>
    </source>
</evidence>
<dbReference type="NCBIfam" id="NF002017">
    <property type="entry name" value="PRK00823.1-2"/>
    <property type="match status" value="1"/>
</dbReference>
<dbReference type="PANTHER" id="PTHR12599">
    <property type="entry name" value="PTERIN-4-ALPHA-CARBINOLAMINE DEHYDRATASE"/>
    <property type="match status" value="1"/>
</dbReference>
<dbReference type="GO" id="GO:0008124">
    <property type="term" value="F:4-alpha-hydroxytetrahydrobiopterin dehydratase activity"/>
    <property type="evidence" value="ECO:0007669"/>
    <property type="project" value="UniProtKB-EC"/>
</dbReference>
<evidence type="ECO:0000256" key="3">
    <source>
        <dbReference type="ARBA" id="ARBA00013252"/>
    </source>
</evidence>
<keyword evidence="6" id="KW-1185">Reference proteome</keyword>
<dbReference type="STRING" id="675511.GCA_000341735_00285"/>
<name>A0A4V1IK02_METBY</name>
<dbReference type="EMBL" id="CP035467">
    <property type="protein sequence ID" value="QCW83195.1"/>
    <property type="molecule type" value="Genomic_DNA"/>
</dbReference>
<dbReference type="KEGG" id="mbur:EQU24_13815"/>
<dbReference type="RefSeq" id="WP_017838937.1">
    <property type="nucleotide sequence ID" value="NZ_CP035467.1"/>
</dbReference>
<comment type="similarity">
    <text evidence="2">Belongs to the pterin-4-alpha-carbinolamine dehydratase family.</text>
</comment>
<dbReference type="InterPro" id="IPR001533">
    <property type="entry name" value="Pterin_deHydtase"/>
</dbReference>
<dbReference type="InterPro" id="IPR036428">
    <property type="entry name" value="PCD_sf"/>
</dbReference>
<dbReference type="Pfam" id="PF01329">
    <property type="entry name" value="Pterin_4a"/>
    <property type="match status" value="1"/>
</dbReference>
<sequence>MSWRERKHEETYSDEEVEARLKAELPNWYLEKGWIRRKYKTSGWKSTLMVVNTVGHLAEAAFHHPDMTVSYAFVIVKLVNHAAKGITNKDFELAQKIEDVVMWQPGLDEESSLEGTPDDPRFKYIKYD</sequence>
<accession>A0A4V1IK02</accession>
<dbReference type="Proteomes" id="UP000305881">
    <property type="component" value="Chromosome"/>
</dbReference>
<gene>
    <name evidence="5" type="ORF">EQU24_13815</name>
</gene>
<dbReference type="CDD" id="cd00488">
    <property type="entry name" value="PCD_DCoH"/>
    <property type="match status" value="1"/>
</dbReference>
<keyword evidence="4 5" id="KW-0456">Lyase</keyword>
<dbReference type="GO" id="GO:0006729">
    <property type="term" value="P:tetrahydrobiopterin biosynthetic process"/>
    <property type="evidence" value="ECO:0007669"/>
    <property type="project" value="InterPro"/>
</dbReference>
<evidence type="ECO:0000256" key="1">
    <source>
        <dbReference type="ARBA" id="ARBA00001554"/>
    </source>
</evidence>
<evidence type="ECO:0000313" key="5">
    <source>
        <dbReference type="EMBL" id="QCW83195.1"/>
    </source>
</evidence>
<dbReference type="AlphaFoldDB" id="A0A4V1IK02"/>
<organism evidence="5 6">
    <name type="scientific">Methylotuvimicrobium buryatense</name>
    <name type="common">Methylomicrobium buryatense</name>
    <dbReference type="NCBI Taxonomy" id="95641"/>
    <lineage>
        <taxon>Bacteria</taxon>
        <taxon>Pseudomonadati</taxon>
        <taxon>Pseudomonadota</taxon>
        <taxon>Gammaproteobacteria</taxon>
        <taxon>Methylococcales</taxon>
        <taxon>Methylococcaceae</taxon>
        <taxon>Methylotuvimicrobium</taxon>
    </lineage>
</organism>
<dbReference type="EC" id="4.2.1.96" evidence="3"/>